<name>A0A0A9EL69_ARUDO</name>
<sequence length="18" mass="2178">MKSNPQENGKYDIQKRLK</sequence>
<reference evidence="1" key="1">
    <citation type="submission" date="2014-09" db="EMBL/GenBank/DDBJ databases">
        <authorList>
            <person name="Magalhaes I.L.F."/>
            <person name="Oliveira U."/>
            <person name="Santos F.R."/>
            <person name="Vidigal T.H.D.A."/>
            <person name="Brescovit A.D."/>
            <person name="Santos A.J."/>
        </authorList>
    </citation>
    <scope>NUCLEOTIDE SEQUENCE</scope>
    <source>
        <tissue evidence="1">Shoot tissue taken approximately 20 cm above the soil surface</tissue>
    </source>
</reference>
<dbReference type="EMBL" id="GBRH01201103">
    <property type="protein sequence ID" value="JAD96792.1"/>
    <property type="molecule type" value="Transcribed_RNA"/>
</dbReference>
<proteinExistence type="predicted"/>
<accession>A0A0A9EL69</accession>
<dbReference type="AlphaFoldDB" id="A0A0A9EL69"/>
<organism evidence="1">
    <name type="scientific">Arundo donax</name>
    <name type="common">Giant reed</name>
    <name type="synonym">Donax arundinaceus</name>
    <dbReference type="NCBI Taxonomy" id="35708"/>
    <lineage>
        <taxon>Eukaryota</taxon>
        <taxon>Viridiplantae</taxon>
        <taxon>Streptophyta</taxon>
        <taxon>Embryophyta</taxon>
        <taxon>Tracheophyta</taxon>
        <taxon>Spermatophyta</taxon>
        <taxon>Magnoliopsida</taxon>
        <taxon>Liliopsida</taxon>
        <taxon>Poales</taxon>
        <taxon>Poaceae</taxon>
        <taxon>PACMAD clade</taxon>
        <taxon>Arundinoideae</taxon>
        <taxon>Arundineae</taxon>
        <taxon>Arundo</taxon>
    </lineage>
</organism>
<protein>
    <submittedName>
        <fullName evidence="1">Uncharacterized protein</fullName>
    </submittedName>
</protein>
<reference evidence="1" key="2">
    <citation type="journal article" date="2015" name="Data Brief">
        <title>Shoot transcriptome of the giant reed, Arundo donax.</title>
        <authorList>
            <person name="Barrero R.A."/>
            <person name="Guerrero F.D."/>
            <person name="Moolhuijzen P."/>
            <person name="Goolsby J.A."/>
            <person name="Tidwell J."/>
            <person name="Bellgard S.E."/>
            <person name="Bellgard M.I."/>
        </authorList>
    </citation>
    <scope>NUCLEOTIDE SEQUENCE</scope>
    <source>
        <tissue evidence="1">Shoot tissue taken approximately 20 cm above the soil surface</tissue>
    </source>
</reference>
<evidence type="ECO:0000313" key="1">
    <source>
        <dbReference type="EMBL" id="JAD96792.1"/>
    </source>
</evidence>